<name>A0A4Q9PGS2_9APHY</name>
<protein>
    <submittedName>
        <fullName evidence="2">Uncharacterized protein</fullName>
    </submittedName>
</protein>
<dbReference type="EMBL" id="ML145286">
    <property type="protein sequence ID" value="TBU51776.1"/>
    <property type="molecule type" value="Genomic_DNA"/>
</dbReference>
<sequence length="157" mass="17004">MQLAKSFQRCDRRLPLPLPCAHFRHHPLPILPYPLLCSHARHSPPVCDTGPLSQPRAEAAPPALNPSARSVLGRASDDVLRSAKLVSLKGFLSQADDRCGTQPLSRRSQISARVASRYSRSSREGARGRLCARGHEGVPSGDRQARAGGKDDETAGR</sequence>
<feature type="region of interest" description="Disordered" evidence="1">
    <location>
        <begin position="97"/>
        <end position="157"/>
    </location>
</feature>
<reference evidence="2 3" key="1">
    <citation type="submission" date="2019-01" db="EMBL/GenBank/DDBJ databases">
        <title>Draft genome sequences of three monokaryotic isolates of the white-rot basidiomycete fungus Dichomitus squalens.</title>
        <authorList>
            <consortium name="DOE Joint Genome Institute"/>
            <person name="Lopez S.C."/>
            <person name="Andreopoulos B."/>
            <person name="Pangilinan J."/>
            <person name="Lipzen A."/>
            <person name="Riley R."/>
            <person name="Ahrendt S."/>
            <person name="Ng V."/>
            <person name="Barry K."/>
            <person name="Daum C."/>
            <person name="Grigoriev I.V."/>
            <person name="Hilden K.S."/>
            <person name="Makela M.R."/>
            <person name="de Vries R.P."/>
        </authorList>
    </citation>
    <scope>NUCLEOTIDE SEQUENCE [LARGE SCALE GENOMIC DNA]</scope>
    <source>
        <strain evidence="2 3">CBS 464.89</strain>
    </source>
</reference>
<feature type="compositionally biased region" description="Basic and acidic residues" evidence="1">
    <location>
        <begin position="143"/>
        <end position="157"/>
    </location>
</feature>
<evidence type="ECO:0000256" key="1">
    <source>
        <dbReference type="SAM" id="MobiDB-lite"/>
    </source>
</evidence>
<keyword evidence="3" id="KW-1185">Reference proteome</keyword>
<evidence type="ECO:0000313" key="3">
    <source>
        <dbReference type="Proteomes" id="UP000292082"/>
    </source>
</evidence>
<accession>A0A4Q9PGS2</accession>
<proteinExistence type="predicted"/>
<organism evidence="2 3">
    <name type="scientific">Dichomitus squalens</name>
    <dbReference type="NCBI Taxonomy" id="114155"/>
    <lineage>
        <taxon>Eukaryota</taxon>
        <taxon>Fungi</taxon>
        <taxon>Dikarya</taxon>
        <taxon>Basidiomycota</taxon>
        <taxon>Agaricomycotina</taxon>
        <taxon>Agaricomycetes</taxon>
        <taxon>Polyporales</taxon>
        <taxon>Polyporaceae</taxon>
        <taxon>Dichomitus</taxon>
    </lineage>
</organism>
<gene>
    <name evidence="2" type="ORF">BD310DRAFT_941616</name>
</gene>
<dbReference type="AlphaFoldDB" id="A0A4Q9PGS2"/>
<evidence type="ECO:0000313" key="2">
    <source>
        <dbReference type="EMBL" id="TBU51776.1"/>
    </source>
</evidence>
<dbReference type="Proteomes" id="UP000292082">
    <property type="component" value="Unassembled WGS sequence"/>
</dbReference>